<dbReference type="EMBL" id="SOBK01000001">
    <property type="protein sequence ID" value="TDT91971.1"/>
    <property type="molecule type" value="Genomic_DNA"/>
</dbReference>
<reference evidence="2 3" key="1">
    <citation type="submission" date="2019-03" db="EMBL/GenBank/DDBJ databases">
        <title>Genomic Encyclopedia of Type Strains, Phase IV (KMG-IV): sequencing the most valuable type-strain genomes for metagenomic binning, comparative biology and taxonomic classification.</title>
        <authorList>
            <person name="Goeker M."/>
        </authorList>
    </citation>
    <scope>NUCLEOTIDE SEQUENCE [LARGE SCALE GENOMIC DNA]</scope>
    <source>
        <strain evidence="2 3">DSM 101483</strain>
    </source>
</reference>
<evidence type="ECO:0000313" key="2">
    <source>
        <dbReference type="EMBL" id="TDT91971.1"/>
    </source>
</evidence>
<dbReference type="AlphaFoldDB" id="A0AA94TLX1"/>
<keyword evidence="1" id="KW-0732">Signal</keyword>
<evidence type="ECO:0000256" key="1">
    <source>
        <dbReference type="SAM" id="SignalP"/>
    </source>
</evidence>
<accession>A0AA94TLX1</accession>
<evidence type="ECO:0000313" key="3">
    <source>
        <dbReference type="Proteomes" id="UP000295506"/>
    </source>
</evidence>
<gene>
    <name evidence="2" type="ORF">EDC59_101374</name>
</gene>
<feature type="signal peptide" evidence="1">
    <location>
        <begin position="1"/>
        <end position="19"/>
    </location>
</feature>
<comment type="caution">
    <text evidence="2">The sequence shown here is derived from an EMBL/GenBank/DDBJ whole genome shotgun (WGS) entry which is preliminary data.</text>
</comment>
<name>A0AA94TLX1_9BACT</name>
<sequence>MFKKLFYVCLWLCFLSTTAYTDAVPARLAQAAVPAPVISALGR</sequence>
<dbReference type="Proteomes" id="UP000295506">
    <property type="component" value="Unassembled WGS sequence"/>
</dbReference>
<proteinExistence type="predicted"/>
<feature type="chain" id="PRO_5041711596" evidence="1">
    <location>
        <begin position="20"/>
        <end position="43"/>
    </location>
</feature>
<organism evidence="2 3">
    <name type="scientific">Pseudodesulfovibrio indicus</name>
    <dbReference type="NCBI Taxonomy" id="1716143"/>
    <lineage>
        <taxon>Bacteria</taxon>
        <taxon>Pseudomonadati</taxon>
        <taxon>Thermodesulfobacteriota</taxon>
        <taxon>Desulfovibrionia</taxon>
        <taxon>Desulfovibrionales</taxon>
        <taxon>Desulfovibrionaceae</taxon>
    </lineage>
</organism>
<dbReference type="RefSeq" id="WP_257721333.1">
    <property type="nucleotide sequence ID" value="NZ_CP014206.1"/>
</dbReference>
<protein>
    <submittedName>
        <fullName evidence="2">Uncharacterized protein</fullName>
    </submittedName>
</protein>